<feature type="binding site" description="axial binding residue" evidence="5">
    <location>
        <position position="468"/>
    </location>
    <ligand>
        <name>heme</name>
        <dbReference type="ChEBI" id="CHEBI:30413"/>
    </ligand>
    <ligandPart>
        <name>Fe</name>
        <dbReference type="ChEBI" id="CHEBI:18248"/>
    </ligandPart>
</feature>
<proteinExistence type="inferred from homology"/>
<dbReference type="CDD" id="cd11064">
    <property type="entry name" value="CYP86A"/>
    <property type="match status" value="1"/>
</dbReference>
<evidence type="ECO:0000256" key="6">
    <source>
        <dbReference type="RuleBase" id="RU000461"/>
    </source>
</evidence>
<keyword evidence="4 5" id="KW-0408">Iron</keyword>
<evidence type="ECO:0000313" key="8">
    <source>
        <dbReference type="RefSeq" id="XP_010242505.1"/>
    </source>
</evidence>
<dbReference type="STRING" id="4432.A0A1U7YQX5"/>
<dbReference type="Proteomes" id="UP000189703">
    <property type="component" value="Unplaced"/>
</dbReference>
<dbReference type="GO" id="GO:0004497">
    <property type="term" value="F:monooxygenase activity"/>
    <property type="evidence" value="ECO:0007669"/>
    <property type="project" value="UniProtKB-KW"/>
</dbReference>
<evidence type="ECO:0000313" key="7">
    <source>
        <dbReference type="Proteomes" id="UP000189703"/>
    </source>
</evidence>
<dbReference type="OrthoDB" id="1470350at2759"/>
<organism evidence="7 8">
    <name type="scientific">Nelumbo nucifera</name>
    <name type="common">Sacred lotus</name>
    <dbReference type="NCBI Taxonomy" id="4432"/>
    <lineage>
        <taxon>Eukaryota</taxon>
        <taxon>Viridiplantae</taxon>
        <taxon>Streptophyta</taxon>
        <taxon>Embryophyta</taxon>
        <taxon>Tracheophyta</taxon>
        <taxon>Spermatophyta</taxon>
        <taxon>Magnoliopsida</taxon>
        <taxon>Proteales</taxon>
        <taxon>Nelumbonaceae</taxon>
        <taxon>Nelumbo</taxon>
    </lineage>
</organism>
<evidence type="ECO:0000256" key="5">
    <source>
        <dbReference type="PIRSR" id="PIRSR602401-1"/>
    </source>
</evidence>
<dbReference type="InterPro" id="IPR002401">
    <property type="entry name" value="Cyt_P450_E_grp-I"/>
</dbReference>
<reference evidence="8" key="1">
    <citation type="submission" date="2025-08" db="UniProtKB">
        <authorList>
            <consortium name="RefSeq"/>
        </authorList>
    </citation>
    <scope>IDENTIFICATION</scope>
</reference>
<dbReference type="SUPFAM" id="SSF48264">
    <property type="entry name" value="Cytochrome P450"/>
    <property type="match status" value="1"/>
</dbReference>
<keyword evidence="6" id="KW-0503">Monooxygenase</keyword>
<evidence type="ECO:0000256" key="4">
    <source>
        <dbReference type="ARBA" id="ARBA00023004"/>
    </source>
</evidence>
<dbReference type="Pfam" id="PF00067">
    <property type="entry name" value="p450"/>
    <property type="match status" value="1"/>
</dbReference>
<dbReference type="GO" id="GO:0006629">
    <property type="term" value="P:lipid metabolic process"/>
    <property type="evidence" value="ECO:0007669"/>
    <property type="project" value="UniProtKB-ARBA"/>
</dbReference>
<dbReference type="eggNOG" id="KOG0157">
    <property type="taxonomic scope" value="Eukaryota"/>
</dbReference>
<dbReference type="RefSeq" id="XP_010242505.1">
    <property type="nucleotide sequence ID" value="XM_010244203.1"/>
</dbReference>
<evidence type="ECO:0000256" key="3">
    <source>
        <dbReference type="ARBA" id="ARBA00023002"/>
    </source>
</evidence>
<keyword evidence="3 6" id="KW-0560">Oxidoreductase</keyword>
<keyword evidence="7" id="KW-1185">Reference proteome</keyword>
<dbReference type="PANTHER" id="PTHR24296">
    <property type="entry name" value="CYTOCHROME P450"/>
    <property type="match status" value="1"/>
</dbReference>
<dbReference type="PRINTS" id="PR00463">
    <property type="entry name" value="EP450I"/>
</dbReference>
<dbReference type="OMA" id="WYTELAS"/>
<dbReference type="InterPro" id="IPR036396">
    <property type="entry name" value="Cyt_P450_sf"/>
</dbReference>
<dbReference type="PRINTS" id="PR00385">
    <property type="entry name" value="P450"/>
</dbReference>
<keyword evidence="5 6" id="KW-0349">Heme</keyword>
<dbReference type="KEGG" id="nnu:104586837"/>
<keyword evidence="2 5" id="KW-0479">Metal-binding</keyword>
<dbReference type="InterPro" id="IPR001128">
    <property type="entry name" value="Cyt_P450"/>
</dbReference>
<dbReference type="Gene3D" id="1.10.630.10">
    <property type="entry name" value="Cytochrome P450"/>
    <property type="match status" value="1"/>
</dbReference>
<dbReference type="InterPro" id="IPR017972">
    <property type="entry name" value="Cyt_P450_CS"/>
</dbReference>
<dbReference type="GO" id="GO:0020037">
    <property type="term" value="F:heme binding"/>
    <property type="evidence" value="ECO:0007669"/>
    <property type="project" value="InterPro"/>
</dbReference>
<dbReference type="InParanoid" id="A0A1U7YQX5"/>
<dbReference type="GeneID" id="104586837"/>
<protein>
    <submittedName>
        <fullName evidence="8">Alkane hydroxylase MAH1-like</fullName>
    </submittedName>
</protein>
<dbReference type="PROSITE" id="PS00086">
    <property type="entry name" value="CYTOCHROME_P450"/>
    <property type="match status" value="1"/>
</dbReference>
<gene>
    <name evidence="8" type="primary">LOC104586837</name>
</gene>
<evidence type="ECO:0000256" key="2">
    <source>
        <dbReference type="ARBA" id="ARBA00022723"/>
    </source>
</evidence>
<evidence type="ECO:0000256" key="1">
    <source>
        <dbReference type="ARBA" id="ARBA00010617"/>
    </source>
</evidence>
<dbReference type="GO" id="GO:0005506">
    <property type="term" value="F:iron ion binding"/>
    <property type="evidence" value="ECO:0007669"/>
    <property type="project" value="InterPro"/>
</dbReference>
<accession>A0A1U7YQX5</accession>
<name>A0A1U7YQX5_NELNU</name>
<comment type="similarity">
    <text evidence="1 6">Belongs to the cytochrome P450 family.</text>
</comment>
<comment type="cofactor">
    <cofactor evidence="5">
        <name>heme</name>
        <dbReference type="ChEBI" id="CHEBI:30413"/>
    </cofactor>
</comment>
<sequence length="522" mass="59866">MIFPSILASLEYHFRGWPELSLAFLCYLCIRWYLNFKNQVLANFPIVGALPYILKNFHRLHDWYTELASKVGYSYLFKGPIFGGQMIFLTCDPRNVEYILKKNFSNFPKGQKFLETLQVLGQGIISVETETWHHQRKLASKMFAAKEFRSFAAFASQKLVEDALLPTLDHVHAQASVIDLQNLFLRYAFDSSCAIILGRSPGFLSPSFPSNEFSEAMDVAREIIFNRNMMPSRWWKLLRWLGIGAERKVPGAIKAMDRYTSHYVSLMREDLQRGVEANCLLAIYMNSQEERKDALLDEDEFLKDTSLALVYAGRDTVASGLTYFFYLISKTPRVENKLLEELRLLRAIKNTKRNGCGRKHVDGVEMFDLEELRELTYLEAALYESMRLYPPSPLNLKSVLQEDVLPDGSVVRPGMQIIYSTYAMGRLKSIWGEDCLEFKPERWLDDNGHLKAEAKLKFFGFSIGPRNCIGKEMAFAQMKPAAAAMLFNFQVQVLEGQSISPKPSTVLQLKHGLKARITRRIS</sequence>
<dbReference type="GO" id="GO:0016705">
    <property type="term" value="F:oxidoreductase activity, acting on paired donors, with incorporation or reduction of molecular oxygen"/>
    <property type="evidence" value="ECO:0007669"/>
    <property type="project" value="InterPro"/>
</dbReference>
<dbReference type="AlphaFoldDB" id="A0A1U7YQX5"/>